<feature type="compositionally biased region" description="Basic and acidic residues" evidence="1">
    <location>
        <begin position="364"/>
        <end position="383"/>
    </location>
</feature>
<accession>A0A1Y1YEV9</accession>
<keyword evidence="3" id="KW-1185">Reference proteome</keyword>
<name>A0A1Y1YEV9_9PLEO</name>
<sequence>MSGSSPRFTPVKKGTMDDRQFLNTSSGLGRRLIRLRDKDCPASKEFLYMGREVNSFHATYQILRPHIHSSSHLINRDGQALVERIYDGIGINCNSIELKVRSFEQRLRNGPRRSQKSALKAWLGGHSNEQDKAYRRFFESNAFTLERCQIRCADLLLKVVLAVLVYAQNIHNVEAIANFPDESHHLIEGLEMAWGNLREIELRALQSEATEARPVRVQARGWWEGLPFQPLGTEATILERLTWLWVNHEARLAARPNPAQEDFMAQIRYWRDHYNAEAELSRGLAQERHELRIQTQQLAADNEVLTRENAGFQGIIDELNEDILQLRRTLEEERNARRNEREIRSIGDPRGSINRADPPIQDRNIQEQLRKDEVRPESTDHLPQHSKHKDTIGIVPLLRPRTGPGDLAVLVISGTMEPMQAITTALPLPVLLLPFHLARSHFGPERKTTRGIAIRANVVGDTIRVPMRRTFSSQNSRIYSL</sequence>
<dbReference type="AlphaFoldDB" id="A0A1Y1YEV9"/>
<dbReference type="OrthoDB" id="3796916at2759"/>
<evidence type="ECO:0000256" key="1">
    <source>
        <dbReference type="SAM" id="MobiDB-lite"/>
    </source>
</evidence>
<protein>
    <submittedName>
        <fullName evidence="2">Uncharacterized protein</fullName>
    </submittedName>
</protein>
<feature type="region of interest" description="Disordered" evidence="1">
    <location>
        <begin position="1"/>
        <end position="22"/>
    </location>
</feature>
<feature type="compositionally biased region" description="Basic and acidic residues" evidence="1">
    <location>
        <begin position="334"/>
        <end position="347"/>
    </location>
</feature>
<dbReference type="EMBL" id="MCFA01000255">
    <property type="protein sequence ID" value="ORX96498.1"/>
    <property type="molecule type" value="Genomic_DNA"/>
</dbReference>
<reference evidence="2 3" key="1">
    <citation type="submission" date="2016-07" db="EMBL/GenBank/DDBJ databases">
        <title>Pervasive Adenine N6-methylation of Active Genes in Fungi.</title>
        <authorList>
            <consortium name="DOE Joint Genome Institute"/>
            <person name="Mondo S.J."/>
            <person name="Dannebaum R.O."/>
            <person name="Kuo R.C."/>
            <person name="Labutti K."/>
            <person name="Haridas S."/>
            <person name="Kuo A."/>
            <person name="Salamov A."/>
            <person name="Ahrendt S.R."/>
            <person name="Lipzen A."/>
            <person name="Sullivan W."/>
            <person name="Andreopoulos W.B."/>
            <person name="Clum A."/>
            <person name="Lindquist E."/>
            <person name="Daum C."/>
            <person name="Ramamoorthy G.K."/>
            <person name="Gryganskyi A."/>
            <person name="Culley D."/>
            <person name="Magnuson J.K."/>
            <person name="James T.Y."/>
            <person name="O'Malley M.A."/>
            <person name="Stajich J.E."/>
            <person name="Spatafora J.W."/>
            <person name="Visel A."/>
            <person name="Grigoriev I.V."/>
        </authorList>
    </citation>
    <scope>NUCLEOTIDE SEQUENCE [LARGE SCALE GENOMIC DNA]</scope>
    <source>
        <strain evidence="2 3">CBS 115471</strain>
    </source>
</reference>
<evidence type="ECO:0000313" key="3">
    <source>
        <dbReference type="Proteomes" id="UP000193144"/>
    </source>
</evidence>
<organism evidence="2 3">
    <name type="scientific">Clohesyomyces aquaticus</name>
    <dbReference type="NCBI Taxonomy" id="1231657"/>
    <lineage>
        <taxon>Eukaryota</taxon>
        <taxon>Fungi</taxon>
        <taxon>Dikarya</taxon>
        <taxon>Ascomycota</taxon>
        <taxon>Pezizomycotina</taxon>
        <taxon>Dothideomycetes</taxon>
        <taxon>Pleosporomycetidae</taxon>
        <taxon>Pleosporales</taxon>
        <taxon>Lindgomycetaceae</taxon>
        <taxon>Clohesyomyces</taxon>
    </lineage>
</organism>
<dbReference type="Proteomes" id="UP000193144">
    <property type="component" value="Unassembled WGS sequence"/>
</dbReference>
<evidence type="ECO:0000313" key="2">
    <source>
        <dbReference type="EMBL" id="ORX96498.1"/>
    </source>
</evidence>
<feature type="region of interest" description="Disordered" evidence="1">
    <location>
        <begin position="334"/>
        <end position="388"/>
    </location>
</feature>
<gene>
    <name evidence="2" type="ORF">BCR34DRAFT_607614</name>
</gene>
<comment type="caution">
    <text evidence="2">The sequence shown here is derived from an EMBL/GenBank/DDBJ whole genome shotgun (WGS) entry which is preliminary data.</text>
</comment>
<proteinExistence type="predicted"/>